<evidence type="ECO:0000313" key="1">
    <source>
        <dbReference type="Proteomes" id="UP000095286"/>
    </source>
</evidence>
<protein>
    <submittedName>
        <fullName evidence="2">Phosphoenolpyruvate carboxykinase (GTP)</fullName>
    </submittedName>
</protein>
<sequence length="660" mass="73843">MSDTPQDPNLLTPFKQLHGGSSSLRQISEDAFYVVNEVVLKRLGPVPIVKGDFHLLPPKVQRFIAEKTELMRPKGIYICDGSAHEAEEITARLIEGGMLSPLSAYENNYICRTDPNDVARVENKTYMVSDDKYDTECRVKEGVTPIMGHWMSKDCFGKELDARFVGCMNLRIMYVIPFSMGPIGSPLSKIGVQLTDSSYAVLSMRIMTRVSPTVFDVLGNNDFVRGIHFCGAVRPLKKAVKFSWPCDPENVFIAHVAHKKTPEIWSYGSGYGGNSLLGKKCFALRIASNIARDEGWLAEHMALIRITSPTGSQKTFAAAFPSACGKTNLAMLDSSIPGWKIRCIGDDIAWMKFNSEDGRLYAINPEAGFFGVAPGTSKKTNPMAVATFQKNSIFTNVAETDNGEYFWEGMEDDLKDKNVGMKNWLGHKWKIGDEEKAAHPNSRFCSPASQCPIIDDQWEDPKGVPIDGIIFGGRRPQGVPLVYETFDWNHGIFVASTLKSETTAAAEFKGKTVMHDPFAMRPFMGYNFGKYLEHWQSLNTGNHKVPKIFHVNWFRKGDDGQFLWPGFGDNIRVLDWMVKRLDGVEDIGKPSPIGILPAEGSINLEGLDNIKWDELMSVPKEYWAEDAKEVRSFLESQVGDDLPEFIKVEIAKQEQRIADM</sequence>
<dbReference type="Proteomes" id="UP000095286">
    <property type="component" value="Unplaced"/>
</dbReference>
<accession>A0AC35TNX0</accession>
<organism evidence="1 2">
    <name type="scientific">Rhabditophanes sp. KR3021</name>
    <dbReference type="NCBI Taxonomy" id="114890"/>
    <lineage>
        <taxon>Eukaryota</taxon>
        <taxon>Metazoa</taxon>
        <taxon>Ecdysozoa</taxon>
        <taxon>Nematoda</taxon>
        <taxon>Chromadorea</taxon>
        <taxon>Rhabditida</taxon>
        <taxon>Tylenchina</taxon>
        <taxon>Panagrolaimomorpha</taxon>
        <taxon>Strongyloidoidea</taxon>
        <taxon>Alloionematidae</taxon>
        <taxon>Rhabditophanes</taxon>
    </lineage>
</organism>
<dbReference type="WBParaSite" id="RSKR_0000287100.1">
    <property type="protein sequence ID" value="RSKR_0000287100.1"/>
    <property type="gene ID" value="RSKR_0000287100"/>
</dbReference>
<reference evidence="2" key="1">
    <citation type="submission" date="2016-11" db="UniProtKB">
        <authorList>
            <consortium name="WormBaseParasite"/>
        </authorList>
    </citation>
    <scope>IDENTIFICATION</scope>
    <source>
        <strain evidence="2">KR3021</strain>
    </source>
</reference>
<name>A0AC35TNX0_9BILA</name>
<proteinExistence type="predicted"/>
<evidence type="ECO:0000313" key="2">
    <source>
        <dbReference type="WBParaSite" id="RSKR_0000287100.1"/>
    </source>
</evidence>